<dbReference type="PRINTS" id="PR01183">
    <property type="entry name" value="RIBORDTASEM1"/>
</dbReference>
<dbReference type="SUPFAM" id="SSF48168">
    <property type="entry name" value="R1 subunit of ribonucleotide reductase, N-terminal domain"/>
    <property type="match status" value="1"/>
</dbReference>
<dbReference type="Pfam" id="PF01055">
    <property type="entry name" value="Glyco_hydro_31_2nd"/>
    <property type="match status" value="1"/>
</dbReference>
<dbReference type="InterPro" id="IPR005144">
    <property type="entry name" value="ATP-cone_dom"/>
</dbReference>
<evidence type="ECO:0000256" key="3">
    <source>
        <dbReference type="ARBA" id="ARBA00011771"/>
    </source>
</evidence>
<dbReference type="GO" id="GO:0005975">
    <property type="term" value="P:carbohydrate metabolic process"/>
    <property type="evidence" value="ECO:0007669"/>
    <property type="project" value="InterPro"/>
</dbReference>
<feature type="domain" description="ATP-cone" evidence="14">
    <location>
        <begin position="320"/>
        <end position="411"/>
    </location>
</feature>
<dbReference type="EC" id="1.17.4.1" evidence="4 13"/>
<evidence type="ECO:0000313" key="15">
    <source>
        <dbReference type="EMBL" id="CAE8638792.1"/>
    </source>
</evidence>
<keyword evidence="9 13" id="KW-0215">Deoxyribonucleotide synthesis</keyword>
<reference evidence="15" key="1">
    <citation type="submission" date="2021-02" db="EMBL/GenBank/DDBJ databases">
        <authorList>
            <person name="Dougan E. K."/>
            <person name="Rhodes N."/>
            <person name="Thang M."/>
            <person name="Chan C."/>
        </authorList>
    </citation>
    <scope>NUCLEOTIDE SEQUENCE</scope>
</reference>
<dbReference type="Pfam" id="PF03477">
    <property type="entry name" value="ATP-cone"/>
    <property type="match status" value="1"/>
</dbReference>
<keyword evidence="16" id="KW-1185">Reference proteome</keyword>
<evidence type="ECO:0000256" key="11">
    <source>
        <dbReference type="ARBA" id="ARBA00047754"/>
    </source>
</evidence>
<dbReference type="InterPro" id="IPR039718">
    <property type="entry name" value="Rrm1"/>
</dbReference>
<keyword evidence="6 12" id="KW-0547">Nucleotide-binding</keyword>
<feature type="non-terminal residue" evidence="15">
    <location>
        <position position="1120"/>
    </location>
</feature>
<comment type="function">
    <text evidence="10 13">Provides the precursors necessary for DNA synthesis. Catalyzes the biosynthesis of deoxyribonucleotides from the corresponding ribonucleotides.</text>
</comment>
<dbReference type="SUPFAM" id="SSF51445">
    <property type="entry name" value="(Trans)glycosidases"/>
    <property type="match status" value="1"/>
</dbReference>
<evidence type="ECO:0000256" key="12">
    <source>
        <dbReference type="PROSITE-ProRule" id="PRU00492"/>
    </source>
</evidence>
<dbReference type="NCBIfam" id="TIGR02506">
    <property type="entry name" value="NrdE_NrdA"/>
    <property type="match status" value="1"/>
</dbReference>
<dbReference type="InterPro" id="IPR008926">
    <property type="entry name" value="RNR_R1-su_N"/>
</dbReference>
<dbReference type="InterPro" id="IPR017853">
    <property type="entry name" value="GH"/>
</dbReference>
<dbReference type="Gene3D" id="3.20.70.20">
    <property type="match status" value="1"/>
</dbReference>
<dbReference type="GO" id="GO:0004748">
    <property type="term" value="F:ribonucleoside-diphosphate reductase activity, thioredoxin disulfide as acceptor"/>
    <property type="evidence" value="ECO:0007669"/>
    <property type="project" value="UniProtKB-EC"/>
</dbReference>
<evidence type="ECO:0000256" key="5">
    <source>
        <dbReference type="ARBA" id="ARBA00022533"/>
    </source>
</evidence>
<dbReference type="InterPro" id="IPR013346">
    <property type="entry name" value="NrdE_NrdA_C"/>
</dbReference>
<dbReference type="InterPro" id="IPR000788">
    <property type="entry name" value="RNR_lg_C"/>
</dbReference>
<evidence type="ECO:0000256" key="6">
    <source>
        <dbReference type="ARBA" id="ARBA00022741"/>
    </source>
</evidence>
<dbReference type="GO" id="GO:0005524">
    <property type="term" value="F:ATP binding"/>
    <property type="evidence" value="ECO:0007669"/>
    <property type="project" value="UniProtKB-UniRule"/>
</dbReference>
<dbReference type="PROSITE" id="PS51161">
    <property type="entry name" value="ATP_CONE"/>
    <property type="match status" value="1"/>
</dbReference>
<dbReference type="FunFam" id="3.20.70.20:FF:000010">
    <property type="entry name" value="Ribonucleoside-diphosphate reductase"/>
    <property type="match status" value="1"/>
</dbReference>
<dbReference type="GO" id="GO:0009263">
    <property type="term" value="P:deoxyribonucleotide biosynthetic process"/>
    <property type="evidence" value="ECO:0007669"/>
    <property type="project" value="UniProtKB-KW"/>
</dbReference>
<evidence type="ECO:0000256" key="2">
    <source>
        <dbReference type="ARBA" id="ARBA00010406"/>
    </source>
</evidence>
<dbReference type="InterPro" id="IPR013509">
    <property type="entry name" value="RNR_lsu_N"/>
</dbReference>
<dbReference type="CDD" id="cd01679">
    <property type="entry name" value="RNR_I"/>
    <property type="match status" value="1"/>
</dbReference>
<sequence>KFDQHDIPYDVLWLDIEHTDGKKYFTWHPSHFANPGTLLDALEASKRHLVTIVDPHIKKCAGYDVYNKIKNHDYFTKTKDGGLYDGWCWPGTSSYPDFCNPAVRGLWATFFKMDYYPHNRVDLWTWNDMNEPSVFNGPEVTMPRDNLHKCSSNSYGVEHRDVHNVYGFYHHMAGSLQFVLRTEVGSPKRASVQQCRSARVRHFSSLNSPTAGSHRLGAIWTGDNMAKLAMHVAGQIVRSSVLLALDWVAFAHITGSPFEAEALTWEHLAISVPMLVPTPQHPRLHYRLDRLMRQYAKALLPILQHKRVEAEMADQQKTGIHVVKRNGDHQEVKFDSITKRIQALCEGLDSQFVDPVPITQKVVEGFYNGISTSEIDSLAAETCAYMSQRHPDFSILAARIAVSNLHKNTVDSFSVTARALRDYKDKQGRPAALLSDEVCDFVLANAEKLDAAVVYKRDFDYDYFGFKTLEKSYLLRCDDKIVERPQHMIMRVACGIHAGDVDKAIETYDLMSRRLFTHATPTLFNAGTPKPQMSSCFLLTMKDDSIDGIYDTLKQCALISKCAGGIGVAISNVRAKGSYIRGTNGHSNGLVPMLRNFNETARYVDQGGGKRKGSFAMYLEPWHADVFDFLELRKNHGKEEQRARDLFYGLWTPDLFMQRVKDNADWTLFCPNQAYQAETGKGLMDLYGEEFEKLYLQLEKDGKGAKTVKAQSLWSRIMEAQMETGTPYMLYKDHANRKSNQKNLGTIHCSNLCTEIIEYTSPDEVAVCNLASIALSQFAPKDGGEYDFQELYRVTKVATLNLNKVIDRNYYPVEAAKRSNMRHRPVGLGVQGLADAFMIMRLPFESEPAKKLNEDIFETIYFAACEASCELAEKEGPYESYEGSPASKGQLQFDLWNVTPKSGRWDWAALKAKIAQHGLRNSLLVAPMPTASTAQILGNNESFEPYTQNLYVRRTLSGEFVTVNRHLLRDLIKQKLWTEEMRIQLIANNGSVLQLDIPSEMKELYKTVWEIKQRIVLDMAADRGAYIDQSQSLNIHMTDATTAKLSSMHFHGWQLGLKTGMYYLRTKAAADAIKFTVDVDKVKKAAVTTSGYAAAESAEKQAIEKLKAGENKYECVGCSA</sequence>
<protein>
    <recommendedName>
        <fullName evidence="4 13">Ribonucleoside-diphosphate reductase</fullName>
        <ecNumber evidence="4 13">1.17.4.1</ecNumber>
    </recommendedName>
</protein>
<proteinExistence type="inferred from homology"/>
<dbReference type="SUPFAM" id="SSF51998">
    <property type="entry name" value="PFL-like glycyl radical enzymes"/>
    <property type="match status" value="1"/>
</dbReference>
<comment type="caution">
    <text evidence="15">The sequence shown here is derived from an EMBL/GenBank/DDBJ whole genome shotgun (WGS) entry which is preliminary data.</text>
</comment>
<dbReference type="Gene3D" id="3.20.20.80">
    <property type="entry name" value="Glycosidases"/>
    <property type="match status" value="1"/>
</dbReference>
<evidence type="ECO:0000256" key="10">
    <source>
        <dbReference type="ARBA" id="ARBA00024942"/>
    </source>
</evidence>
<dbReference type="Proteomes" id="UP000654075">
    <property type="component" value="Unassembled WGS sequence"/>
</dbReference>
<comment type="catalytic activity">
    <reaction evidence="11 13">
        <text>a 2'-deoxyribonucleoside 5'-diphosphate + [thioredoxin]-disulfide + H2O = a ribonucleoside 5'-diphosphate + [thioredoxin]-dithiol</text>
        <dbReference type="Rhea" id="RHEA:23252"/>
        <dbReference type="Rhea" id="RHEA-COMP:10698"/>
        <dbReference type="Rhea" id="RHEA-COMP:10700"/>
        <dbReference type="ChEBI" id="CHEBI:15377"/>
        <dbReference type="ChEBI" id="CHEBI:29950"/>
        <dbReference type="ChEBI" id="CHEBI:50058"/>
        <dbReference type="ChEBI" id="CHEBI:57930"/>
        <dbReference type="ChEBI" id="CHEBI:73316"/>
        <dbReference type="EC" id="1.17.4.1"/>
    </reaction>
</comment>
<comment type="similarity">
    <text evidence="1">Belongs to the glycosyl hydrolase 31 family.</text>
</comment>
<evidence type="ECO:0000256" key="4">
    <source>
        <dbReference type="ARBA" id="ARBA00012274"/>
    </source>
</evidence>
<gene>
    <name evidence="15" type="ORF">PGLA1383_LOCUS53908</name>
</gene>
<dbReference type="UniPathway" id="UPA00326"/>
<dbReference type="GO" id="GO:0004553">
    <property type="term" value="F:hydrolase activity, hydrolyzing O-glycosyl compounds"/>
    <property type="evidence" value="ECO:0007669"/>
    <property type="project" value="InterPro"/>
</dbReference>
<dbReference type="AlphaFoldDB" id="A0A813HM11"/>
<keyword evidence="7 12" id="KW-0067">ATP-binding</keyword>
<dbReference type="EMBL" id="CAJNNV010032066">
    <property type="protein sequence ID" value="CAE8638792.1"/>
    <property type="molecule type" value="Genomic_DNA"/>
</dbReference>
<dbReference type="Pfam" id="PF02867">
    <property type="entry name" value="Ribonuc_red_lgC"/>
    <property type="match status" value="1"/>
</dbReference>
<dbReference type="OrthoDB" id="3000483at2759"/>
<dbReference type="InterPro" id="IPR000322">
    <property type="entry name" value="Glyco_hydro_31_TIM"/>
</dbReference>
<comment type="subunit">
    <text evidence="3">Heterodimer of a large and a small subunit.</text>
</comment>
<evidence type="ECO:0000256" key="13">
    <source>
        <dbReference type="RuleBase" id="RU003410"/>
    </source>
</evidence>
<evidence type="ECO:0000256" key="9">
    <source>
        <dbReference type="ARBA" id="ARBA00023116"/>
    </source>
</evidence>
<keyword evidence="5" id="KW-0021">Allosteric enzyme</keyword>
<dbReference type="GO" id="GO:0005971">
    <property type="term" value="C:ribonucleoside-diphosphate reductase complex"/>
    <property type="evidence" value="ECO:0007669"/>
    <property type="project" value="TreeGrafter"/>
</dbReference>
<dbReference type="Pfam" id="PF00317">
    <property type="entry name" value="Ribonuc_red_lgN"/>
    <property type="match status" value="1"/>
</dbReference>
<evidence type="ECO:0000259" key="14">
    <source>
        <dbReference type="PROSITE" id="PS51161"/>
    </source>
</evidence>
<organism evidence="15 16">
    <name type="scientific">Polarella glacialis</name>
    <name type="common">Dinoflagellate</name>
    <dbReference type="NCBI Taxonomy" id="89957"/>
    <lineage>
        <taxon>Eukaryota</taxon>
        <taxon>Sar</taxon>
        <taxon>Alveolata</taxon>
        <taxon>Dinophyceae</taxon>
        <taxon>Suessiales</taxon>
        <taxon>Suessiaceae</taxon>
        <taxon>Polarella</taxon>
    </lineage>
</organism>
<dbReference type="PANTHER" id="PTHR11573">
    <property type="entry name" value="RIBONUCLEOSIDE-DIPHOSPHATE REDUCTASE LARGE CHAIN"/>
    <property type="match status" value="1"/>
</dbReference>
<evidence type="ECO:0000256" key="7">
    <source>
        <dbReference type="ARBA" id="ARBA00022840"/>
    </source>
</evidence>
<comment type="similarity">
    <text evidence="2 13">Belongs to the ribonucleoside diphosphate reductase large chain family.</text>
</comment>
<name>A0A813HM11_POLGL</name>
<evidence type="ECO:0000256" key="8">
    <source>
        <dbReference type="ARBA" id="ARBA00023002"/>
    </source>
</evidence>
<accession>A0A813HM11</accession>
<dbReference type="PANTHER" id="PTHR11573:SF6">
    <property type="entry name" value="RIBONUCLEOSIDE-DIPHOSPHATE REDUCTASE LARGE SUBUNIT"/>
    <property type="match status" value="1"/>
</dbReference>
<keyword evidence="8 13" id="KW-0560">Oxidoreductase</keyword>
<evidence type="ECO:0000256" key="1">
    <source>
        <dbReference type="ARBA" id="ARBA00007806"/>
    </source>
</evidence>
<dbReference type="PROSITE" id="PS00089">
    <property type="entry name" value="RIBORED_LARGE"/>
    <property type="match status" value="1"/>
</dbReference>
<evidence type="ECO:0000313" key="16">
    <source>
        <dbReference type="Proteomes" id="UP000654075"/>
    </source>
</evidence>